<dbReference type="InterPro" id="IPR032675">
    <property type="entry name" value="LRR_dom_sf"/>
</dbReference>
<protein>
    <submittedName>
        <fullName evidence="4">Uncharacterized protein</fullName>
    </submittedName>
</protein>
<dbReference type="Gene3D" id="3.80.10.10">
    <property type="entry name" value="Ribonuclease Inhibitor"/>
    <property type="match status" value="1"/>
</dbReference>
<dbReference type="PANTHER" id="PTHR24366">
    <property type="entry name" value="IG(IMMUNOGLOBULIN) AND LRR(LEUCINE RICH REPEAT) DOMAINS"/>
    <property type="match status" value="1"/>
</dbReference>
<dbReference type="InterPro" id="IPR001611">
    <property type="entry name" value="Leu-rich_rpt"/>
</dbReference>
<dbReference type="OrthoDB" id="26525at2759"/>
<keyword evidence="3" id="KW-0472">Membrane</keyword>
<accession>A0A7R8YLR6</accession>
<feature type="transmembrane region" description="Helical" evidence="3">
    <location>
        <begin position="536"/>
        <end position="559"/>
    </location>
</feature>
<organism evidence="4 5">
    <name type="scientific">Hermetia illucens</name>
    <name type="common">Black soldier fly</name>
    <dbReference type="NCBI Taxonomy" id="343691"/>
    <lineage>
        <taxon>Eukaryota</taxon>
        <taxon>Metazoa</taxon>
        <taxon>Ecdysozoa</taxon>
        <taxon>Arthropoda</taxon>
        <taxon>Hexapoda</taxon>
        <taxon>Insecta</taxon>
        <taxon>Pterygota</taxon>
        <taxon>Neoptera</taxon>
        <taxon>Endopterygota</taxon>
        <taxon>Diptera</taxon>
        <taxon>Brachycera</taxon>
        <taxon>Stratiomyomorpha</taxon>
        <taxon>Stratiomyidae</taxon>
        <taxon>Hermetiinae</taxon>
        <taxon>Hermetia</taxon>
    </lineage>
</organism>
<dbReference type="EMBL" id="LR899009">
    <property type="protein sequence ID" value="CAD7077428.1"/>
    <property type="molecule type" value="Genomic_DNA"/>
</dbReference>
<keyword evidence="3" id="KW-1133">Transmembrane helix</keyword>
<dbReference type="AlphaFoldDB" id="A0A7R8YLR6"/>
<gene>
    <name evidence="4" type="ORF">HERILL_LOCUS775</name>
</gene>
<evidence type="ECO:0000256" key="3">
    <source>
        <dbReference type="SAM" id="Phobius"/>
    </source>
</evidence>
<sequence>MESPKPAKKKRCRNACRQIMKILGCVIFGGFIYENIPKNQKSAKSTISFTGTATRSNQFTEGNACYVSSCNIVCIGGNLEDVSNTLQKATSSDAVCSSGYNLTIYNTTFPNSTLQENWLAGDYNIIKLYLLDVNLTEVEAKAFENSVFKYLTDLEISKANISNLPNGVFSKLQYLGSLKLDASVRNFSSEYLQGVAPYIIHLDIHGMSTETSPKALFGSLPLEGLKSLDLRYNNFGDKIASDSFENVKATSILLLASCNISNLPVGVFDSFADGLQYLDLRNNNLTTVSGDIFEPLISLYKYVQIGLGGNRWNCSPRLISLAKLMEEFPLVFEDQLYCASPLELEGIPLNSNILSNFLNTTGTEGKMNRTTSRSTSATDAFHESTTAANMKPNAALTEVVCGTNENNGHETGNSNEVGSVLTIEDAVAKFNISKVSVNSVEIIIDGNSEDLTLLWFSGASNNEGNMENHYKDYSSECAELGTHRYIISDLELGVLYTICVIRNDDSEVPPMSCQSYFVEIECVGDDWISQLPGTTIMATCGIGIAAAMLLGAVVMFCVVRCCPTLLEGCDRIVVLDKNIKERKDKDPTKRWKIAKKCRSVPSTYEVIPCRTFTAIRKDSMYFKRIPEHSPPPLPKRSSVGIASEFPAEGNKLSLVTDLDDGYFVPCSRA</sequence>
<evidence type="ECO:0000256" key="1">
    <source>
        <dbReference type="ARBA" id="ARBA00022614"/>
    </source>
</evidence>
<keyword evidence="3" id="KW-0812">Transmembrane</keyword>
<dbReference type="SUPFAM" id="SSF52058">
    <property type="entry name" value="L domain-like"/>
    <property type="match status" value="1"/>
</dbReference>
<evidence type="ECO:0000313" key="5">
    <source>
        <dbReference type="Proteomes" id="UP000594454"/>
    </source>
</evidence>
<dbReference type="OMA" id="KYICPPR"/>
<name>A0A7R8YLR6_HERIL</name>
<proteinExistence type="predicted"/>
<reference evidence="4 5" key="1">
    <citation type="submission" date="2020-11" db="EMBL/GenBank/DDBJ databases">
        <authorList>
            <person name="Wallbank WR R."/>
            <person name="Pardo Diaz C."/>
            <person name="Kozak K."/>
            <person name="Martin S."/>
            <person name="Jiggins C."/>
            <person name="Moest M."/>
            <person name="Warren A I."/>
            <person name="Generalovic N T."/>
            <person name="Byers J.R.P. K."/>
            <person name="Montejo-Kovacevich G."/>
            <person name="Yen C E."/>
        </authorList>
    </citation>
    <scope>NUCLEOTIDE SEQUENCE [LARGE SCALE GENOMIC DNA]</scope>
</reference>
<dbReference type="PANTHER" id="PTHR24366:SF96">
    <property type="entry name" value="LEUCINE RICH REPEAT CONTAINING 53"/>
    <property type="match status" value="1"/>
</dbReference>
<dbReference type="PROSITE" id="PS51450">
    <property type="entry name" value="LRR"/>
    <property type="match status" value="1"/>
</dbReference>
<keyword evidence="5" id="KW-1185">Reference proteome</keyword>
<keyword evidence="2" id="KW-0677">Repeat</keyword>
<dbReference type="Pfam" id="PF13855">
    <property type="entry name" value="LRR_8"/>
    <property type="match status" value="1"/>
</dbReference>
<dbReference type="Proteomes" id="UP000594454">
    <property type="component" value="Chromosome 1"/>
</dbReference>
<evidence type="ECO:0000313" key="4">
    <source>
        <dbReference type="EMBL" id="CAD7077428.1"/>
    </source>
</evidence>
<evidence type="ECO:0000256" key="2">
    <source>
        <dbReference type="ARBA" id="ARBA00022737"/>
    </source>
</evidence>
<keyword evidence="1" id="KW-0433">Leucine-rich repeat</keyword>
<dbReference type="InParanoid" id="A0A7R8YLR6"/>